<gene>
    <name evidence="2" type="ORF">DM484_31070</name>
</gene>
<evidence type="ECO:0000259" key="1">
    <source>
        <dbReference type="Pfam" id="PF13020"/>
    </source>
</evidence>
<name>A0A2W4QDL4_9GAMM</name>
<dbReference type="AlphaFoldDB" id="A0A2W4QDL4"/>
<evidence type="ECO:0000313" key="3">
    <source>
        <dbReference type="Proteomes" id="UP000249396"/>
    </source>
</evidence>
<evidence type="ECO:0000313" key="2">
    <source>
        <dbReference type="EMBL" id="PZN68699.1"/>
    </source>
</evidence>
<dbReference type="Proteomes" id="UP000249396">
    <property type="component" value="Unassembled WGS sequence"/>
</dbReference>
<reference evidence="2 3" key="1">
    <citation type="journal article" date="2018" name="Aquat. Microb. Ecol.">
        <title>Gammaproteobacterial methanotrophs dominate.</title>
        <authorList>
            <person name="Rissanen A.J."/>
            <person name="Saarenheimo J."/>
            <person name="Tiirola M."/>
            <person name="Peura S."/>
            <person name="Aalto S.L."/>
            <person name="Karvinen A."/>
            <person name="Nykanen H."/>
        </authorList>
    </citation>
    <scope>NUCLEOTIDE SEQUENCE [LARGE SCALE GENOMIC DNA]</scope>
    <source>
        <strain evidence="2">AMbin10</strain>
    </source>
</reference>
<accession>A0A2W4QDL4</accession>
<sequence>MRSSLLMSNFIAVKIHYDHRQSLLAHLKYSRAATEDEHKEYLSLYRDENVGGEGFHECLNFSIPEQGTVQIYLPPTCLPGKKRLADDFMIFSFTYHQDREMPSRIIGVHAGTNVIGKDGKMRAGILRIPGVDLYFHAEAPTELSTLFTPPVEYDLNAGLYTPVFRKNIWGNGLRYITAEHAENIIQAALAGARSAIINSQGSRQLAIEREIDVLTNIAEQYTLSLDRRVAWSGRNNAVSRIPPMPDKELGKLGERKIFERELATVKTFGLASSLVEWVSQAIPQAPYDIKTVKKIGAEYRDHYLEVKSSKAENDPNIYISSGQVAFLETHKNCSSVVIVSFDAENEVKSIRDLSLSQIRKEFELIPIKYKLRSRGDG</sequence>
<organism evidence="2 3">
    <name type="scientific">Candidatus Methylumidiphilus alinenensis</name>
    <dbReference type="NCBI Taxonomy" id="2202197"/>
    <lineage>
        <taxon>Bacteria</taxon>
        <taxon>Pseudomonadati</taxon>
        <taxon>Pseudomonadota</taxon>
        <taxon>Gammaproteobacteria</taxon>
        <taxon>Methylococcales</taxon>
        <taxon>Candidatus Methylumidiphilus</taxon>
    </lineage>
</organism>
<dbReference type="EMBL" id="QJPH01000597">
    <property type="protein sequence ID" value="PZN68699.1"/>
    <property type="molecule type" value="Genomic_DNA"/>
</dbReference>
<dbReference type="InterPro" id="IPR024975">
    <property type="entry name" value="NOV_C"/>
</dbReference>
<comment type="caution">
    <text evidence="2">The sequence shown here is derived from an EMBL/GenBank/DDBJ whole genome shotgun (WGS) entry which is preliminary data.</text>
</comment>
<proteinExistence type="predicted"/>
<feature type="domain" description="Protein NO VEIN C-terminal" evidence="1">
    <location>
        <begin position="254"/>
        <end position="345"/>
    </location>
</feature>
<dbReference type="Pfam" id="PF13020">
    <property type="entry name" value="NOV_C"/>
    <property type="match status" value="1"/>
</dbReference>
<protein>
    <recommendedName>
        <fullName evidence="1">Protein NO VEIN C-terminal domain-containing protein</fullName>
    </recommendedName>
</protein>